<evidence type="ECO:0000256" key="2">
    <source>
        <dbReference type="ARBA" id="ARBA00022475"/>
    </source>
</evidence>
<gene>
    <name evidence="7" type="ORF">FNW21_01975</name>
</gene>
<keyword evidence="3 6" id="KW-0812">Transmembrane</keyword>
<protein>
    <submittedName>
        <fullName evidence="7">YihY/virulence factor BrkB family protein</fullName>
    </submittedName>
</protein>
<dbReference type="Pfam" id="PF03631">
    <property type="entry name" value="Virul_fac_BrkB"/>
    <property type="match status" value="1"/>
</dbReference>
<dbReference type="PANTHER" id="PTHR30213">
    <property type="entry name" value="INNER MEMBRANE PROTEIN YHJD"/>
    <property type="match status" value="1"/>
</dbReference>
<dbReference type="EMBL" id="VJZT01000001">
    <property type="protein sequence ID" value="TRX43127.1"/>
    <property type="molecule type" value="Genomic_DNA"/>
</dbReference>
<feature type="transmembrane region" description="Helical" evidence="6">
    <location>
        <begin position="141"/>
        <end position="168"/>
    </location>
</feature>
<dbReference type="OrthoDB" id="9797028at2"/>
<dbReference type="NCBIfam" id="TIGR00765">
    <property type="entry name" value="yihY_not_rbn"/>
    <property type="match status" value="1"/>
</dbReference>
<evidence type="ECO:0000256" key="1">
    <source>
        <dbReference type="ARBA" id="ARBA00004651"/>
    </source>
</evidence>
<accession>A0A553EDJ4</accession>
<feature type="transmembrane region" description="Helical" evidence="6">
    <location>
        <begin position="244"/>
        <end position="270"/>
    </location>
</feature>
<keyword evidence="5 6" id="KW-0472">Membrane</keyword>
<dbReference type="GO" id="GO:0005886">
    <property type="term" value="C:plasma membrane"/>
    <property type="evidence" value="ECO:0007669"/>
    <property type="project" value="UniProtKB-SubCell"/>
</dbReference>
<evidence type="ECO:0000313" key="8">
    <source>
        <dbReference type="Proteomes" id="UP000316371"/>
    </source>
</evidence>
<dbReference type="AlphaFoldDB" id="A0A553EDJ4"/>
<organism evidence="7 8">
    <name type="scientific">Flavobacterium restrictum</name>
    <dbReference type="NCBI Taxonomy" id="2594428"/>
    <lineage>
        <taxon>Bacteria</taxon>
        <taxon>Pseudomonadati</taxon>
        <taxon>Bacteroidota</taxon>
        <taxon>Flavobacteriia</taxon>
        <taxon>Flavobacteriales</taxon>
        <taxon>Flavobacteriaceae</taxon>
        <taxon>Flavobacterium</taxon>
    </lineage>
</organism>
<evidence type="ECO:0000256" key="3">
    <source>
        <dbReference type="ARBA" id="ARBA00022692"/>
    </source>
</evidence>
<evidence type="ECO:0000256" key="6">
    <source>
        <dbReference type="SAM" id="Phobius"/>
    </source>
</evidence>
<dbReference type="PIRSF" id="PIRSF035875">
    <property type="entry name" value="RNase_BN"/>
    <property type="match status" value="1"/>
</dbReference>
<feature type="transmembrane region" description="Helical" evidence="6">
    <location>
        <begin position="32"/>
        <end position="55"/>
    </location>
</feature>
<comment type="caution">
    <text evidence="7">The sequence shown here is derived from an EMBL/GenBank/DDBJ whole genome shotgun (WGS) entry which is preliminary data.</text>
</comment>
<feature type="transmembrane region" description="Helical" evidence="6">
    <location>
        <begin position="94"/>
        <end position="113"/>
    </location>
</feature>
<feature type="transmembrane region" description="Helical" evidence="6">
    <location>
        <begin position="180"/>
        <end position="203"/>
    </location>
</feature>
<evidence type="ECO:0000313" key="7">
    <source>
        <dbReference type="EMBL" id="TRX43127.1"/>
    </source>
</evidence>
<keyword evidence="4 6" id="KW-1133">Transmembrane helix</keyword>
<keyword evidence="8" id="KW-1185">Reference proteome</keyword>
<dbReference type="InterPro" id="IPR017039">
    <property type="entry name" value="Virul_fac_BrkB"/>
</dbReference>
<sequence>MIPFKINDLGQLFKATFKEWLAKDPFRQSAIIAYYAIFSIPGLLVLCIAIAGYFFGTDAVNQNLMQQISETIGSQTALQIQEVLSKSTTEKSTTWGSIVGISVLLVGATGVFVELQKTLNLIWNVKVKPQNGIWLIVKARLFSFGLILAIAFLLTISLVISTALVAVSNYIAFESSQFMMLLYGLLNFIISLAVISALFAMIFKILPDAKIKWKHVWLGSLVTGLLFTLGKMGLAYYFGKVQPASIYGAAGSVILILLWVSYSSMILFFGAEFTAAYAKMYSGTIAPTAIAKVEIPTTLEKTL</sequence>
<feature type="transmembrane region" description="Helical" evidence="6">
    <location>
        <begin position="215"/>
        <end position="238"/>
    </location>
</feature>
<reference evidence="7 8" key="1">
    <citation type="submission" date="2019-07" db="EMBL/GenBank/DDBJ databases">
        <title>Novel species of Flavobacterium.</title>
        <authorList>
            <person name="Liu Q."/>
            <person name="Xin Y.-H."/>
        </authorList>
    </citation>
    <scope>NUCLEOTIDE SEQUENCE [LARGE SCALE GENOMIC DNA]</scope>
    <source>
        <strain evidence="7 8">LB1R34</strain>
    </source>
</reference>
<proteinExistence type="predicted"/>
<keyword evidence="2" id="KW-1003">Cell membrane</keyword>
<dbReference type="Proteomes" id="UP000316371">
    <property type="component" value="Unassembled WGS sequence"/>
</dbReference>
<dbReference type="RefSeq" id="WP_144255048.1">
    <property type="nucleotide sequence ID" value="NZ_VJZT01000001.1"/>
</dbReference>
<evidence type="ECO:0000256" key="5">
    <source>
        <dbReference type="ARBA" id="ARBA00023136"/>
    </source>
</evidence>
<evidence type="ECO:0000256" key="4">
    <source>
        <dbReference type="ARBA" id="ARBA00022989"/>
    </source>
</evidence>
<name>A0A553EDJ4_9FLAO</name>
<dbReference type="PANTHER" id="PTHR30213:SF1">
    <property type="entry name" value="INNER MEMBRANE PROTEIN YHJD"/>
    <property type="match status" value="1"/>
</dbReference>
<comment type="subcellular location">
    <subcellularLocation>
        <location evidence="1">Cell membrane</location>
        <topology evidence="1">Multi-pass membrane protein</topology>
    </subcellularLocation>
</comment>